<dbReference type="Pfam" id="PF00141">
    <property type="entry name" value="peroxidase"/>
    <property type="match status" value="1"/>
</dbReference>
<evidence type="ECO:0000256" key="6">
    <source>
        <dbReference type="ARBA" id="ARBA00022837"/>
    </source>
</evidence>
<dbReference type="Proteomes" id="UP000504607">
    <property type="component" value="Chromosome 2"/>
</dbReference>
<dbReference type="RefSeq" id="XP_010913820.1">
    <property type="nucleotide sequence ID" value="XM_010915518.1"/>
</dbReference>
<feature type="site" description="Transition state stabilizer" evidence="15">
    <location>
        <position position="74"/>
    </location>
</feature>
<keyword evidence="4 17" id="KW-0349">Heme</keyword>
<keyword evidence="9 16" id="KW-1015">Disulfide bond</keyword>
<dbReference type="PANTHER" id="PTHR31388">
    <property type="entry name" value="PEROXIDASE 72-RELATED"/>
    <property type="match status" value="1"/>
</dbReference>
<dbReference type="GO" id="GO:0046872">
    <property type="term" value="F:metal ion binding"/>
    <property type="evidence" value="ECO:0007669"/>
    <property type="project" value="UniProtKB-UniRule"/>
</dbReference>
<feature type="signal peptide" evidence="18">
    <location>
        <begin position="1"/>
        <end position="15"/>
    </location>
</feature>
<feature type="binding site" evidence="14">
    <location>
        <position position="100"/>
    </location>
    <ligand>
        <name>Ca(2+)</name>
        <dbReference type="ChEBI" id="CHEBI:29108"/>
        <label>1</label>
    </ligand>
</feature>
<dbReference type="FunFam" id="1.10.420.10:FF:000006">
    <property type="entry name" value="Peroxidase"/>
    <property type="match status" value="1"/>
</dbReference>
<dbReference type="InterPro" id="IPR033905">
    <property type="entry name" value="Secretory_peroxidase"/>
</dbReference>
<evidence type="ECO:0000256" key="2">
    <source>
        <dbReference type="ARBA" id="ARBA00006873"/>
    </source>
</evidence>
<gene>
    <name evidence="21" type="primary">LOC105039378</name>
</gene>
<dbReference type="InterPro" id="IPR019794">
    <property type="entry name" value="Peroxidases_AS"/>
</dbReference>
<evidence type="ECO:0000256" key="15">
    <source>
        <dbReference type="PIRSR" id="PIRSR600823-4"/>
    </source>
</evidence>
<evidence type="ECO:0000256" key="4">
    <source>
        <dbReference type="ARBA" id="ARBA00022617"/>
    </source>
</evidence>
<comment type="cofactor">
    <cofactor evidence="14 17">
        <name>heme b</name>
        <dbReference type="ChEBI" id="CHEBI:60344"/>
    </cofactor>
    <text evidence="14 17">Binds 1 heme b (iron(II)-protoporphyrin IX) group per subunit.</text>
</comment>
<evidence type="ECO:0000256" key="3">
    <source>
        <dbReference type="ARBA" id="ARBA00022559"/>
    </source>
</evidence>
<feature type="binding site" evidence="13">
    <location>
        <position position="175"/>
    </location>
    <ligand>
        <name>substrate</name>
    </ligand>
</feature>
<evidence type="ECO:0000256" key="11">
    <source>
        <dbReference type="ARBA" id="ARBA00023324"/>
    </source>
</evidence>
<evidence type="ECO:0000256" key="16">
    <source>
        <dbReference type="PIRSR" id="PIRSR600823-5"/>
    </source>
</evidence>
<dbReference type="Gene3D" id="1.10.420.10">
    <property type="entry name" value="Peroxidase, domain 2"/>
    <property type="match status" value="1"/>
</dbReference>
<dbReference type="SUPFAM" id="SSF48113">
    <property type="entry name" value="Heme-dependent peroxidases"/>
    <property type="match status" value="1"/>
</dbReference>
<dbReference type="PROSITE" id="PS00435">
    <property type="entry name" value="PEROXIDASE_1"/>
    <property type="match status" value="1"/>
</dbReference>
<name>A0A6I9QRR0_ELAGV</name>
<dbReference type="FunFam" id="1.10.520.10:FF:000001">
    <property type="entry name" value="Peroxidase"/>
    <property type="match status" value="1"/>
</dbReference>
<dbReference type="AlphaFoldDB" id="A0A6I9QRR0"/>
<evidence type="ECO:0000256" key="13">
    <source>
        <dbReference type="PIRSR" id="PIRSR600823-2"/>
    </source>
</evidence>
<keyword evidence="11 17" id="KW-0376">Hydrogen peroxide</keyword>
<feature type="domain" description="Plant heme peroxidase family profile" evidence="19">
    <location>
        <begin position="37"/>
        <end position="330"/>
    </location>
</feature>
<keyword evidence="20" id="KW-1185">Reference proteome</keyword>
<feature type="disulfide bond" evidence="16">
    <location>
        <begin position="133"/>
        <end position="326"/>
    </location>
</feature>
<evidence type="ECO:0000256" key="1">
    <source>
        <dbReference type="ARBA" id="ARBA00000189"/>
    </source>
</evidence>
<dbReference type="PROSITE" id="PS00436">
    <property type="entry name" value="PEROXIDASE_2"/>
    <property type="match status" value="1"/>
</dbReference>
<dbReference type="OrthoDB" id="2113341at2759"/>
<keyword evidence="5 14" id="KW-0479">Metal-binding</keyword>
<dbReference type="GO" id="GO:0005576">
    <property type="term" value="C:extracellular region"/>
    <property type="evidence" value="ECO:0007669"/>
    <property type="project" value="UniProtKB-SubCell"/>
</dbReference>
<feature type="disulfide bond" evidence="16">
    <location>
        <begin position="212"/>
        <end position="238"/>
    </location>
</feature>
<dbReference type="InterPro" id="IPR000823">
    <property type="entry name" value="Peroxidase_pln"/>
</dbReference>
<feature type="binding site" evidence="14">
    <location>
        <position position="84"/>
    </location>
    <ligand>
        <name>Ca(2+)</name>
        <dbReference type="ChEBI" id="CHEBI:29108"/>
        <label>1</label>
    </ligand>
</feature>
<sequence length="330" mass="34492">MVTVLACAFLVLTLASKPNASITKDCFGSGGNGTDGSLQFNVYQSSCPQAEEIIFSVVQQAVANDLRMAASLLRLHFHDCFVNGCDASVLLDDTPTFVGEKTAGPNLNSLRGFDVIDGIKSELELACPQTVSCADVLAIVARDSVVLSGGPTWEVEVGRKDSLTASRSTANATIPAPTSDVATLVQKFRNLGLSAGDMVALSGAHTIGKARCSSFSSRLGGGGGNVDREFLQSLQQLCSVSNGTLAHLDLATPATFDNQYYINLLSGEGLLPSDQVLLNGAGEVGSLVQAYAMDPLLFFEDFKASMVRMGRLAPPAGSGGEVRTSCRAIN</sequence>
<evidence type="ECO:0000313" key="21">
    <source>
        <dbReference type="RefSeq" id="XP_010913820.1"/>
    </source>
</evidence>
<keyword evidence="18" id="KW-0732">Signal</keyword>
<dbReference type="PROSITE" id="PS50873">
    <property type="entry name" value="PEROXIDASE_4"/>
    <property type="match status" value="1"/>
</dbReference>
<evidence type="ECO:0000256" key="10">
    <source>
        <dbReference type="ARBA" id="ARBA00023180"/>
    </source>
</evidence>
<evidence type="ECO:0000256" key="17">
    <source>
        <dbReference type="RuleBase" id="RU362060"/>
    </source>
</evidence>
<dbReference type="GO" id="GO:0140825">
    <property type="term" value="F:lactoperoxidase activity"/>
    <property type="evidence" value="ECO:0007669"/>
    <property type="project" value="UniProtKB-EC"/>
</dbReference>
<dbReference type="PRINTS" id="PR00461">
    <property type="entry name" value="PLPEROXIDASE"/>
</dbReference>
<proteinExistence type="inferred from homology"/>
<reference evidence="21" key="1">
    <citation type="submission" date="2025-08" db="UniProtKB">
        <authorList>
            <consortium name="RefSeq"/>
        </authorList>
    </citation>
    <scope>IDENTIFICATION</scope>
</reference>
<feature type="binding site" evidence="14">
    <location>
        <position position="88"/>
    </location>
    <ligand>
        <name>Ca(2+)</name>
        <dbReference type="ChEBI" id="CHEBI:29108"/>
        <label>1</label>
    </ligand>
</feature>
<feature type="binding site" evidence="14">
    <location>
        <position position="249"/>
    </location>
    <ligand>
        <name>Ca(2+)</name>
        <dbReference type="ChEBI" id="CHEBI:29108"/>
        <label>2</label>
    </ligand>
</feature>
<keyword evidence="3 17" id="KW-0575">Peroxidase</keyword>
<keyword evidence="7 17" id="KW-0560">Oxidoreductase</keyword>
<comment type="subcellular location">
    <subcellularLocation>
        <location evidence="17">Secreted</location>
    </subcellularLocation>
</comment>
<feature type="binding site" evidence="14">
    <location>
        <position position="82"/>
    </location>
    <ligand>
        <name>Ca(2+)</name>
        <dbReference type="ChEBI" id="CHEBI:29108"/>
        <label>1</label>
    </ligand>
</feature>
<feature type="disulfide bond" evidence="16">
    <location>
        <begin position="80"/>
        <end position="85"/>
    </location>
</feature>
<dbReference type="PANTHER" id="PTHR31388:SF28">
    <property type="entry name" value="PEROXIDASE 40"/>
    <property type="match status" value="1"/>
</dbReference>
<feature type="chain" id="PRO_5026839142" description="Peroxidase" evidence="18">
    <location>
        <begin position="16"/>
        <end position="330"/>
    </location>
</feature>
<feature type="binding site" evidence="14">
    <location>
        <position position="86"/>
    </location>
    <ligand>
        <name>Ca(2+)</name>
        <dbReference type="ChEBI" id="CHEBI:29108"/>
        <label>1</label>
    </ligand>
</feature>
<dbReference type="FunCoup" id="A0A6I9QRR0">
    <property type="interactions" value="356"/>
</dbReference>
<dbReference type="CDD" id="cd00693">
    <property type="entry name" value="secretory_peroxidase"/>
    <property type="match status" value="1"/>
</dbReference>
<feature type="binding site" evidence="14">
    <location>
        <position position="206"/>
    </location>
    <ligand>
        <name>Ca(2+)</name>
        <dbReference type="ChEBI" id="CHEBI:29108"/>
        <label>2</label>
    </ligand>
</feature>
<evidence type="ECO:0000259" key="19">
    <source>
        <dbReference type="PROSITE" id="PS50873"/>
    </source>
</evidence>
<dbReference type="GeneID" id="105039378"/>
<dbReference type="GO" id="GO:0006979">
    <property type="term" value="P:response to oxidative stress"/>
    <property type="evidence" value="ECO:0007669"/>
    <property type="project" value="UniProtKB-UniRule"/>
</dbReference>
<evidence type="ECO:0000256" key="12">
    <source>
        <dbReference type="PIRSR" id="PIRSR600823-1"/>
    </source>
</evidence>
<evidence type="ECO:0000256" key="14">
    <source>
        <dbReference type="PIRSR" id="PIRSR600823-3"/>
    </source>
</evidence>
<dbReference type="InParanoid" id="A0A6I9QRR0"/>
<feature type="binding site" evidence="14">
    <location>
        <position position="79"/>
    </location>
    <ligand>
        <name>Ca(2+)</name>
        <dbReference type="ChEBI" id="CHEBI:29108"/>
        <label>1</label>
    </ligand>
</feature>
<feature type="active site" description="Proton acceptor" evidence="12">
    <location>
        <position position="78"/>
    </location>
</feature>
<organism evidence="20 21">
    <name type="scientific">Elaeis guineensis var. tenera</name>
    <name type="common">Oil palm</name>
    <dbReference type="NCBI Taxonomy" id="51953"/>
    <lineage>
        <taxon>Eukaryota</taxon>
        <taxon>Viridiplantae</taxon>
        <taxon>Streptophyta</taxon>
        <taxon>Embryophyta</taxon>
        <taxon>Tracheophyta</taxon>
        <taxon>Spermatophyta</taxon>
        <taxon>Magnoliopsida</taxon>
        <taxon>Liliopsida</taxon>
        <taxon>Arecaceae</taxon>
        <taxon>Arecoideae</taxon>
        <taxon>Cocoseae</taxon>
        <taxon>Elaeidinae</taxon>
        <taxon>Elaeis</taxon>
    </lineage>
</organism>
<keyword evidence="10" id="KW-0325">Glycoprotein</keyword>
<feature type="binding site" evidence="14">
    <location>
        <position position="257"/>
    </location>
    <ligand>
        <name>Ca(2+)</name>
        <dbReference type="ChEBI" id="CHEBI:29108"/>
        <label>2</label>
    </ligand>
</feature>
<feature type="disulfide bond" evidence="16">
    <location>
        <begin position="47"/>
        <end position="127"/>
    </location>
</feature>
<accession>A0A6I9QRR0</accession>
<dbReference type="Gene3D" id="1.10.520.10">
    <property type="match status" value="1"/>
</dbReference>
<dbReference type="InterPro" id="IPR010255">
    <property type="entry name" value="Haem_peroxidase_sf"/>
</dbReference>
<feature type="binding site" description="axial binding residue" evidence="14">
    <location>
        <position position="205"/>
    </location>
    <ligand>
        <name>heme b</name>
        <dbReference type="ChEBI" id="CHEBI:60344"/>
    </ligand>
    <ligandPart>
        <name>Fe</name>
        <dbReference type="ChEBI" id="CHEBI:18248"/>
    </ligandPart>
</feature>
<dbReference type="PRINTS" id="PR00458">
    <property type="entry name" value="PEROXIDASE"/>
</dbReference>
<keyword evidence="6 14" id="KW-0106">Calcium</keyword>
<dbReference type="EC" id="1.11.1.7" evidence="17"/>
<comment type="catalytic activity">
    <reaction evidence="1 17">
        <text>2 a phenolic donor + H2O2 = 2 a phenolic radical donor + 2 H2O</text>
        <dbReference type="Rhea" id="RHEA:56136"/>
        <dbReference type="ChEBI" id="CHEBI:15377"/>
        <dbReference type="ChEBI" id="CHEBI:16240"/>
        <dbReference type="ChEBI" id="CHEBI:139520"/>
        <dbReference type="ChEBI" id="CHEBI:139521"/>
        <dbReference type="EC" id="1.11.1.7"/>
    </reaction>
</comment>
<dbReference type="KEGG" id="egu:105039378"/>
<evidence type="ECO:0000256" key="18">
    <source>
        <dbReference type="SAM" id="SignalP"/>
    </source>
</evidence>
<dbReference type="GO" id="GO:0020037">
    <property type="term" value="F:heme binding"/>
    <property type="evidence" value="ECO:0007669"/>
    <property type="project" value="UniProtKB-UniRule"/>
</dbReference>
<dbReference type="InterPro" id="IPR002016">
    <property type="entry name" value="Haem_peroxidase"/>
</dbReference>
<keyword evidence="8 14" id="KW-0408">Iron</keyword>
<comment type="cofactor">
    <cofactor evidence="14 17">
        <name>Ca(2+)</name>
        <dbReference type="ChEBI" id="CHEBI:29108"/>
    </cofactor>
    <text evidence="14 17">Binds 2 calcium ions per subunit.</text>
</comment>
<feature type="binding site" evidence="14">
    <location>
        <position position="252"/>
    </location>
    <ligand>
        <name>Ca(2+)</name>
        <dbReference type="ChEBI" id="CHEBI:29108"/>
        <label>2</label>
    </ligand>
</feature>
<protein>
    <recommendedName>
        <fullName evidence="17">Peroxidase</fullName>
        <ecNumber evidence="17">1.11.1.7</ecNumber>
    </recommendedName>
</protein>
<evidence type="ECO:0000256" key="9">
    <source>
        <dbReference type="ARBA" id="ARBA00023157"/>
    </source>
</evidence>
<evidence type="ECO:0000256" key="5">
    <source>
        <dbReference type="ARBA" id="ARBA00022723"/>
    </source>
</evidence>
<keyword evidence="17" id="KW-0964">Secreted</keyword>
<comment type="similarity">
    <text evidence="2">Belongs to the peroxidase family. Ascorbate peroxidase subfamily.</text>
</comment>
<comment type="function">
    <text evidence="17">Removal of H(2)O(2), oxidation of toxic reductants, biosynthesis and degradation of lignin, suberization, auxin catabolism, response to environmental stresses such as wounding, pathogen attack and oxidative stress.</text>
</comment>
<dbReference type="GO" id="GO:0042744">
    <property type="term" value="P:hydrogen peroxide catabolic process"/>
    <property type="evidence" value="ECO:0007669"/>
    <property type="project" value="UniProtKB-KW"/>
</dbReference>
<evidence type="ECO:0000256" key="8">
    <source>
        <dbReference type="ARBA" id="ARBA00023004"/>
    </source>
</evidence>
<comment type="similarity">
    <text evidence="17">Belongs to the peroxidase family. Classical plant (class III) peroxidase subfamily.</text>
</comment>
<dbReference type="InterPro" id="IPR019793">
    <property type="entry name" value="Peroxidases_heam-ligand_BS"/>
</dbReference>
<evidence type="ECO:0000256" key="7">
    <source>
        <dbReference type="ARBA" id="ARBA00023002"/>
    </source>
</evidence>
<evidence type="ECO:0000313" key="20">
    <source>
        <dbReference type="Proteomes" id="UP000504607"/>
    </source>
</evidence>